<name>A0ABV3XH54_9ACTN</name>
<keyword evidence="1" id="KW-1133">Transmembrane helix</keyword>
<gene>
    <name evidence="2" type="ORF">ABQ292_11750</name>
</gene>
<evidence type="ECO:0000256" key="1">
    <source>
        <dbReference type="SAM" id="Phobius"/>
    </source>
</evidence>
<sequence>MWAGPFVPISFVVVLTVTLLIQASVIRRYGEGDDTPAAPRQP</sequence>
<keyword evidence="1" id="KW-0812">Transmembrane</keyword>
<evidence type="ECO:0000313" key="2">
    <source>
        <dbReference type="EMBL" id="MEX5719031.1"/>
    </source>
</evidence>
<organism evidence="2 3">
    <name type="scientific">Geodermatophilus maliterrae</name>
    <dbReference type="NCBI Taxonomy" id="3162531"/>
    <lineage>
        <taxon>Bacteria</taxon>
        <taxon>Bacillati</taxon>
        <taxon>Actinomycetota</taxon>
        <taxon>Actinomycetes</taxon>
        <taxon>Geodermatophilales</taxon>
        <taxon>Geodermatophilaceae</taxon>
        <taxon>Geodermatophilus</taxon>
    </lineage>
</organism>
<dbReference type="Proteomes" id="UP001560045">
    <property type="component" value="Unassembled WGS sequence"/>
</dbReference>
<proteinExistence type="predicted"/>
<dbReference type="EMBL" id="JBFNXQ010000031">
    <property type="protein sequence ID" value="MEX5719031.1"/>
    <property type="molecule type" value="Genomic_DNA"/>
</dbReference>
<feature type="transmembrane region" description="Helical" evidence="1">
    <location>
        <begin position="6"/>
        <end position="26"/>
    </location>
</feature>
<keyword evidence="3" id="KW-1185">Reference proteome</keyword>
<accession>A0ABV3XH54</accession>
<keyword evidence="1" id="KW-0472">Membrane</keyword>
<dbReference type="RefSeq" id="WP_369206461.1">
    <property type="nucleotide sequence ID" value="NZ_JBFNXQ010000031.1"/>
</dbReference>
<evidence type="ECO:0000313" key="3">
    <source>
        <dbReference type="Proteomes" id="UP001560045"/>
    </source>
</evidence>
<reference evidence="2 3" key="1">
    <citation type="submission" date="2024-06" db="EMBL/GenBank/DDBJ databases">
        <title>Draft genome sequence of Geodermatophilus badlandi, a novel member of the Geodermatophilaceae isolated from badland sedimentary rocks in the Red desert, Wyoming, USA.</title>
        <authorList>
            <person name="Ben Tekaya S."/>
            <person name="Nouioui I."/>
            <person name="Flores G.M."/>
            <person name="Shaal M.N."/>
            <person name="Bredoire F."/>
            <person name="Basile F."/>
            <person name="Van Diepen L."/>
            <person name="Ward N.L."/>
        </authorList>
    </citation>
    <scope>NUCLEOTIDE SEQUENCE [LARGE SCALE GENOMIC DNA]</scope>
    <source>
        <strain evidence="2 3">WL48A</strain>
    </source>
</reference>
<comment type="caution">
    <text evidence="2">The sequence shown here is derived from an EMBL/GenBank/DDBJ whole genome shotgun (WGS) entry which is preliminary data.</text>
</comment>
<protein>
    <submittedName>
        <fullName evidence="2">Uncharacterized protein</fullName>
    </submittedName>
</protein>